<protein>
    <submittedName>
        <fullName evidence="1">Caspase domain-containing protein</fullName>
    </submittedName>
</protein>
<reference evidence="1" key="2">
    <citation type="journal article" date="2022" name="New Phytol.">
        <title>Evolutionary transition to the ectomycorrhizal habit in the genomes of a hyperdiverse lineage of mushroom-forming fungi.</title>
        <authorList>
            <person name="Looney B."/>
            <person name="Miyauchi S."/>
            <person name="Morin E."/>
            <person name="Drula E."/>
            <person name="Courty P.E."/>
            <person name="Kohler A."/>
            <person name="Kuo A."/>
            <person name="LaButti K."/>
            <person name="Pangilinan J."/>
            <person name="Lipzen A."/>
            <person name="Riley R."/>
            <person name="Andreopoulos W."/>
            <person name="He G."/>
            <person name="Johnson J."/>
            <person name="Nolan M."/>
            <person name="Tritt A."/>
            <person name="Barry K.W."/>
            <person name="Grigoriev I.V."/>
            <person name="Nagy L.G."/>
            <person name="Hibbett D."/>
            <person name="Henrissat B."/>
            <person name="Matheny P.B."/>
            <person name="Labbe J."/>
            <person name="Martin F.M."/>
        </authorList>
    </citation>
    <scope>NUCLEOTIDE SEQUENCE</scope>
    <source>
        <strain evidence="1">EC-137</strain>
    </source>
</reference>
<organism evidence="1 2">
    <name type="scientific">Vararia minispora EC-137</name>
    <dbReference type="NCBI Taxonomy" id="1314806"/>
    <lineage>
        <taxon>Eukaryota</taxon>
        <taxon>Fungi</taxon>
        <taxon>Dikarya</taxon>
        <taxon>Basidiomycota</taxon>
        <taxon>Agaricomycotina</taxon>
        <taxon>Agaricomycetes</taxon>
        <taxon>Russulales</taxon>
        <taxon>Lachnocladiaceae</taxon>
        <taxon>Vararia</taxon>
    </lineage>
</organism>
<gene>
    <name evidence="1" type="ORF">K488DRAFT_58138</name>
</gene>
<sequence>SPRPPFFALLIGINTYKNSQIPDLSGCVDDVEDMFRFLTKTVGVDPGNIVVLRDQQATRQAIMRSLRSFGDDERIQIGDPILVFFAGHGAQTKPPPSWEAGGPNALIQMLVPYGFDPDTNEDEDSQGVLDITLSVILSDIAGFKGTNITVIFDSCHSGSGSRVDQGGISALITRGIALKDDYQILASVDEDVFKDNRREPLAAKGEPRTSMFSHVLLAACSSDGEAHESNGRGLFTHALLDHLRNPTIPFNMLTYIDVIKGLPDLPKQSPQCEGYYAKSILFDKRALNRHSVLYHRVQRLTDGGDITLMAGEAHGVSEGATFDLYDMLDGGAEPFAKGLVANRPRMRTTKLRLAGDTGHISLGPQAWAWQTSLGKRDPLEEVCIAVPDNEDMLKELTAKMDEERTDARSIWLVSKDKPHELAISESEDGKVAKFSITDKISNDNGLIALPLPVEISFEADKLRHVMEAARYFFYHLRRSNKRMPRVTHLKLEAWELAESKTLKGTFEPTGPDLNAGGLMSVLVDETPKKKYGFKLVNLLNMPWYVWIFAFNMSDLSIGNGKKPGQEADVSLPAGGSLTIGYGAGGADPQEFYFEDNINLEVTYLKIFVTSHNVDLENIVQESPFTDERGVFPKPVPLGELWDTVLLAIVQKS</sequence>
<accession>A0ACB8QA50</accession>
<name>A0ACB8QA50_9AGAM</name>
<feature type="non-terminal residue" evidence="1">
    <location>
        <position position="1"/>
    </location>
</feature>
<evidence type="ECO:0000313" key="2">
    <source>
        <dbReference type="Proteomes" id="UP000814128"/>
    </source>
</evidence>
<dbReference type="EMBL" id="MU273736">
    <property type="protein sequence ID" value="KAI0028619.1"/>
    <property type="molecule type" value="Genomic_DNA"/>
</dbReference>
<dbReference type="Proteomes" id="UP000814128">
    <property type="component" value="Unassembled WGS sequence"/>
</dbReference>
<reference evidence="1" key="1">
    <citation type="submission" date="2021-02" db="EMBL/GenBank/DDBJ databases">
        <authorList>
            <consortium name="DOE Joint Genome Institute"/>
            <person name="Ahrendt S."/>
            <person name="Looney B.P."/>
            <person name="Miyauchi S."/>
            <person name="Morin E."/>
            <person name="Drula E."/>
            <person name="Courty P.E."/>
            <person name="Chicoki N."/>
            <person name="Fauchery L."/>
            <person name="Kohler A."/>
            <person name="Kuo A."/>
            <person name="Labutti K."/>
            <person name="Pangilinan J."/>
            <person name="Lipzen A."/>
            <person name="Riley R."/>
            <person name="Andreopoulos W."/>
            <person name="He G."/>
            <person name="Johnson J."/>
            <person name="Barry K.W."/>
            <person name="Grigoriev I.V."/>
            <person name="Nagy L."/>
            <person name="Hibbett D."/>
            <person name="Henrissat B."/>
            <person name="Matheny P.B."/>
            <person name="Labbe J."/>
            <person name="Martin F."/>
        </authorList>
    </citation>
    <scope>NUCLEOTIDE SEQUENCE</scope>
    <source>
        <strain evidence="1">EC-137</strain>
    </source>
</reference>
<keyword evidence="2" id="KW-1185">Reference proteome</keyword>
<proteinExistence type="predicted"/>
<evidence type="ECO:0000313" key="1">
    <source>
        <dbReference type="EMBL" id="KAI0028619.1"/>
    </source>
</evidence>
<comment type="caution">
    <text evidence="1">The sequence shown here is derived from an EMBL/GenBank/DDBJ whole genome shotgun (WGS) entry which is preliminary data.</text>
</comment>